<name>A0A131ZZZ9_SARSC</name>
<dbReference type="EMBL" id="JXLN01008790">
    <property type="protein sequence ID" value="KPM04452.1"/>
    <property type="molecule type" value="Genomic_DNA"/>
</dbReference>
<dbReference type="AlphaFoldDB" id="A0A131ZZZ9"/>
<sequence>MERFQDDFNLMQGTKTNTLGNSQLNRKLSQSLIRSSQNQNVVFVVVVPAVDKNSFESVNFCSKKSLMNHRILGSFKFLKSKVLTKIIKSCLFFPKKNN</sequence>
<evidence type="ECO:0000313" key="2">
    <source>
        <dbReference type="Proteomes" id="UP000616769"/>
    </source>
</evidence>
<organism evidence="1 2">
    <name type="scientific">Sarcoptes scabiei</name>
    <name type="common">Itch mite</name>
    <name type="synonym">Acarus scabiei</name>
    <dbReference type="NCBI Taxonomy" id="52283"/>
    <lineage>
        <taxon>Eukaryota</taxon>
        <taxon>Metazoa</taxon>
        <taxon>Ecdysozoa</taxon>
        <taxon>Arthropoda</taxon>
        <taxon>Chelicerata</taxon>
        <taxon>Arachnida</taxon>
        <taxon>Acari</taxon>
        <taxon>Acariformes</taxon>
        <taxon>Sarcoptiformes</taxon>
        <taxon>Astigmata</taxon>
        <taxon>Psoroptidia</taxon>
        <taxon>Sarcoptoidea</taxon>
        <taxon>Sarcoptidae</taxon>
        <taxon>Sarcoptinae</taxon>
        <taxon>Sarcoptes</taxon>
    </lineage>
</organism>
<evidence type="ECO:0000313" key="1">
    <source>
        <dbReference type="EMBL" id="KPM04452.1"/>
    </source>
</evidence>
<accession>A0A131ZZZ9</accession>
<reference evidence="1 2" key="1">
    <citation type="journal article" date="2015" name="Parasit. Vectors">
        <title>Draft genome of the scabies mite.</title>
        <authorList>
            <person name="Rider S.D.Jr."/>
            <person name="Morgan M.S."/>
            <person name="Arlian L.G."/>
        </authorList>
    </citation>
    <scope>NUCLEOTIDE SEQUENCE [LARGE SCALE GENOMIC DNA]</scope>
    <source>
        <strain evidence="1">Arlian Lab</strain>
    </source>
</reference>
<dbReference type="Proteomes" id="UP000616769">
    <property type="component" value="Unassembled WGS sequence"/>
</dbReference>
<dbReference type="VEuPathDB" id="VectorBase:SSCA007611"/>
<protein>
    <submittedName>
        <fullName evidence="1">Uncharacterized protein</fullName>
    </submittedName>
</protein>
<comment type="caution">
    <text evidence="1">The sequence shown here is derived from an EMBL/GenBank/DDBJ whole genome shotgun (WGS) entry which is preliminary data.</text>
</comment>
<gene>
    <name evidence="1" type="ORF">QR98_0029000</name>
</gene>
<proteinExistence type="predicted"/>